<accession>A0A517YU84</accession>
<dbReference type="AlphaFoldDB" id="A0A517YU84"/>
<gene>
    <name evidence="2" type="ORF">KS4_18360</name>
</gene>
<proteinExistence type="predicted"/>
<sequence>MTHEELVEACRRIALDHGCLEPILDPRRRNGNGEHPDAFAVYEKYHECAYQVDSGPSITTYPGMSLCLECKATLADLRKDREKPWRSQEYAVGDVRLYVAEEGGEIESRHIKDEWGWGLVLVRPDGSHYLAVHPRLMKHARQIEMQILGLWAHQTMIAGREANAGTSSHKSERRRNTQQQSEREAILHHLQEYGDATAKELNKAIGFGIKSTRYKAIHDHLEKLGIKPVPNTSPTLYAYGDQKT</sequence>
<dbReference type="Proteomes" id="UP000317369">
    <property type="component" value="Chromosome"/>
</dbReference>
<reference evidence="2 3" key="1">
    <citation type="submission" date="2019-02" db="EMBL/GenBank/DDBJ databases">
        <title>Deep-cultivation of Planctomycetes and their phenomic and genomic characterization uncovers novel biology.</title>
        <authorList>
            <person name="Wiegand S."/>
            <person name="Jogler M."/>
            <person name="Boedeker C."/>
            <person name="Pinto D."/>
            <person name="Vollmers J."/>
            <person name="Rivas-Marin E."/>
            <person name="Kohn T."/>
            <person name="Peeters S.H."/>
            <person name="Heuer A."/>
            <person name="Rast P."/>
            <person name="Oberbeckmann S."/>
            <person name="Bunk B."/>
            <person name="Jeske O."/>
            <person name="Meyerdierks A."/>
            <person name="Storesund J.E."/>
            <person name="Kallscheuer N."/>
            <person name="Luecker S."/>
            <person name="Lage O.M."/>
            <person name="Pohl T."/>
            <person name="Merkel B.J."/>
            <person name="Hornburger P."/>
            <person name="Mueller R.-W."/>
            <person name="Bruemmer F."/>
            <person name="Labrenz M."/>
            <person name="Spormann A.M."/>
            <person name="Op den Camp H."/>
            <person name="Overmann J."/>
            <person name="Amann R."/>
            <person name="Jetten M.S.M."/>
            <person name="Mascher T."/>
            <person name="Medema M.H."/>
            <person name="Devos D.P."/>
            <person name="Kaster A.-K."/>
            <person name="Ovreas L."/>
            <person name="Rohde M."/>
            <person name="Galperin M.Y."/>
            <person name="Jogler C."/>
        </authorList>
    </citation>
    <scope>NUCLEOTIDE SEQUENCE [LARGE SCALE GENOMIC DNA]</scope>
    <source>
        <strain evidence="2 3">KS4</strain>
    </source>
</reference>
<dbReference type="KEGG" id="pcor:KS4_18360"/>
<dbReference type="EMBL" id="CP036425">
    <property type="protein sequence ID" value="QDU33779.1"/>
    <property type="molecule type" value="Genomic_DNA"/>
</dbReference>
<protein>
    <submittedName>
        <fullName evidence="2">Uncharacterized protein</fullName>
    </submittedName>
</protein>
<evidence type="ECO:0000313" key="3">
    <source>
        <dbReference type="Proteomes" id="UP000317369"/>
    </source>
</evidence>
<feature type="region of interest" description="Disordered" evidence="1">
    <location>
        <begin position="162"/>
        <end position="181"/>
    </location>
</feature>
<organism evidence="2 3">
    <name type="scientific">Poriferisphaera corsica</name>
    <dbReference type="NCBI Taxonomy" id="2528020"/>
    <lineage>
        <taxon>Bacteria</taxon>
        <taxon>Pseudomonadati</taxon>
        <taxon>Planctomycetota</taxon>
        <taxon>Phycisphaerae</taxon>
        <taxon>Phycisphaerales</taxon>
        <taxon>Phycisphaeraceae</taxon>
        <taxon>Poriferisphaera</taxon>
    </lineage>
</organism>
<evidence type="ECO:0000256" key="1">
    <source>
        <dbReference type="SAM" id="MobiDB-lite"/>
    </source>
</evidence>
<name>A0A517YU84_9BACT</name>
<dbReference type="RefSeq" id="WP_145077082.1">
    <property type="nucleotide sequence ID" value="NZ_CP036425.1"/>
</dbReference>
<evidence type="ECO:0000313" key="2">
    <source>
        <dbReference type="EMBL" id="QDU33779.1"/>
    </source>
</evidence>
<keyword evidence="3" id="KW-1185">Reference proteome</keyword>